<dbReference type="Proteomes" id="UP000050556">
    <property type="component" value="Unassembled WGS sequence"/>
</dbReference>
<keyword evidence="1" id="KW-0472">Membrane</keyword>
<comment type="caution">
    <text evidence="2">The sequence shown here is derived from an EMBL/GenBank/DDBJ whole genome shotgun (WGS) entry which is preliminary data.</text>
</comment>
<keyword evidence="1" id="KW-1133">Transmembrane helix</keyword>
<reference evidence="2 3" key="1">
    <citation type="journal article" date="2015" name="Front. Microbiol.">
        <title>Genetic determinants of heat resistance in Escherichia coli.</title>
        <authorList>
            <person name="Mercer R.G."/>
            <person name="Zheng J."/>
            <person name="Garcia-Hernandez R."/>
            <person name="Ruan L."/>
            <person name="Ganzle M.G."/>
            <person name="McMullen L.M."/>
        </authorList>
    </citation>
    <scope>NUCLEOTIDE SEQUENCE [LARGE SCALE GENOMIC DNA]</scope>
    <source>
        <strain evidence="2 3">AW1.3</strain>
    </source>
</reference>
<evidence type="ECO:0000256" key="1">
    <source>
        <dbReference type="SAM" id="Phobius"/>
    </source>
</evidence>
<accession>A0A0P7KTJ9</accession>
<dbReference type="AlphaFoldDB" id="A0A0P7KTJ9"/>
<dbReference type="RefSeq" id="WP_000703566.1">
    <property type="nucleotide sequence ID" value="NZ_CAJSIQ010000164.1"/>
</dbReference>
<gene>
    <name evidence="2" type="ORF">ACU57_22735</name>
</gene>
<name>A0A0P7KTJ9_ECOLX</name>
<dbReference type="EMBL" id="LDYI01000145">
    <property type="protein sequence ID" value="KPO06823.1"/>
    <property type="molecule type" value="Genomic_DNA"/>
</dbReference>
<evidence type="ECO:0000313" key="3">
    <source>
        <dbReference type="Proteomes" id="UP000050556"/>
    </source>
</evidence>
<feature type="transmembrane region" description="Helical" evidence="1">
    <location>
        <begin position="22"/>
        <end position="40"/>
    </location>
</feature>
<proteinExistence type="predicted"/>
<evidence type="ECO:0000313" key="2">
    <source>
        <dbReference type="EMBL" id="KPO06823.1"/>
    </source>
</evidence>
<sequence length="87" mass="9595">MKISLRDLVTNPATGRLSTSDTIVFLAFLVSSFVLVWLTVTRPETPGELYLTYLGAWVAQSQASKHMSIKRAREVRDVGSSPENPEG</sequence>
<protein>
    <submittedName>
        <fullName evidence="2">Uncharacterized protein</fullName>
    </submittedName>
</protein>
<dbReference type="Pfam" id="PF10841">
    <property type="entry name" value="DUF2644"/>
    <property type="match status" value="1"/>
</dbReference>
<organism evidence="2 3">
    <name type="scientific">Escherichia coli</name>
    <dbReference type="NCBI Taxonomy" id="562"/>
    <lineage>
        <taxon>Bacteria</taxon>
        <taxon>Pseudomonadati</taxon>
        <taxon>Pseudomonadota</taxon>
        <taxon>Gammaproteobacteria</taxon>
        <taxon>Enterobacterales</taxon>
        <taxon>Enterobacteriaceae</taxon>
        <taxon>Escherichia</taxon>
    </lineage>
</organism>
<dbReference type="InterPro" id="IPR020300">
    <property type="entry name" value="DUF2644"/>
</dbReference>
<keyword evidence="1" id="KW-0812">Transmembrane</keyword>